<gene>
    <name evidence="1" type="ORF">VHA_001352</name>
</gene>
<protein>
    <submittedName>
        <fullName evidence="1">Uncharacterized protein</fullName>
    </submittedName>
</protein>
<proteinExistence type="predicted"/>
<keyword evidence="2" id="KW-1185">Reference proteome</keyword>
<dbReference type="AlphaFoldDB" id="D0I6I5"/>
<sequence length="145" mass="16387">MGELYGIAFFRYFIDNRKDGDKQGTWQRLLDIELLTAQRLRQGLELLGEQVPETDEAMTSKGMSDAEKWANLPWPQLIDTMVDWVAPYQQRYQANTDAATEYLDLFTLVSDHENAIYDFLLAEKNGAANPGAILDGFLALYSGTA</sequence>
<dbReference type="eggNOG" id="ENOG503419T">
    <property type="taxonomic scope" value="Bacteria"/>
</dbReference>
<evidence type="ECO:0000313" key="2">
    <source>
        <dbReference type="Proteomes" id="UP000003604"/>
    </source>
</evidence>
<organism evidence="1 2">
    <name type="scientific">Grimontia hollisae CIP 101886</name>
    <dbReference type="NCBI Taxonomy" id="675812"/>
    <lineage>
        <taxon>Bacteria</taxon>
        <taxon>Pseudomonadati</taxon>
        <taxon>Pseudomonadota</taxon>
        <taxon>Gammaproteobacteria</taxon>
        <taxon>Vibrionales</taxon>
        <taxon>Vibrionaceae</taxon>
        <taxon>Grimontia</taxon>
    </lineage>
</organism>
<dbReference type="Proteomes" id="UP000003604">
    <property type="component" value="Unassembled WGS sequence"/>
</dbReference>
<dbReference type="EMBL" id="ADAQ01000011">
    <property type="protein sequence ID" value="EEY72254.1"/>
    <property type="molecule type" value="Genomic_DNA"/>
</dbReference>
<comment type="caution">
    <text evidence="1">The sequence shown here is derived from an EMBL/GenBank/DDBJ whole genome shotgun (WGS) entry which is preliminary data.</text>
</comment>
<name>D0I6I5_GRIHO</name>
<evidence type="ECO:0000313" key="1">
    <source>
        <dbReference type="EMBL" id="EEY72254.1"/>
    </source>
</evidence>
<accession>D0I6I5</accession>
<reference evidence="1 2" key="1">
    <citation type="submission" date="2009-10" db="EMBL/GenBank/DDBJ databases">
        <authorList>
            <consortium name="Los Alamos National Laboratory (LANL)"/>
            <consortium name="National Microbial Pathogen Data Resource (NMPDR)"/>
            <person name="Saunders E.H."/>
            <person name="Munk A.C."/>
            <person name="Tapia R."/>
            <person name="Green L."/>
            <person name="Rogers Y."/>
            <person name="Detter J.C."/>
            <person name="Bruce D."/>
            <person name="Brettin T.S."/>
            <person name="Colwell R.R."/>
            <person name="Huq A."/>
            <person name="Grim C.J."/>
            <person name="Hasan N.A."/>
            <person name="Bartels D."/>
            <person name="Vonstein V."/>
        </authorList>
    </citation>
    <scope>NUCLEOTIDE SEQUENCE [LARGE SCALE GENOMIC DNA]</scope>
    <source>
        <strain evidence="1 2">CIP 101886</strain>
    </source>
</reference>